<evidence type="ECO:0000256" key="3">
    <source>
        <dbReference type="ARBA" id="ARBA00022448"/>
    </source>
</evidence>
<feature type="transmembrane region" description="Helical" evidence="8">
    <location>
        <begin position="12"/>
        <end position="34"/>
    </location>
</feature>
<dbReference type="PATRIC" id="fig|1178515.4.peg.4027"/>
<evidence type="ECO:0000256" key="1">
    <source>
        <dbReference type="ARBA" id="ARBA00004141"/>
    </source>
</evidence>
<protein>
    <submittedName>
        <fullName evidence="9">Uncharacterized protein</fullName>
    </submittedName>
</protein>
<evidence type="ECO:0000313" key="9">
    <source>
        <dbReference type="EMBL" id="ANE48181.1"/>
    </source>
</evidence>
<feature type="transmembrane region" description="Helical" evidence="8">
    <location>
        <begin position="147"/>
        <end position="167"/>
    </location>
</feature>
<feature type="transmembrane region" description="Helical" evidence="8">
    <location>
        <begin position="220"/>
        <end position="241"/>
    </location>
</feature>
<dbReference type="KEGG" id="pswu:SY83_19905"/>
<dbReference type="Proteomes" id="UP000076927">
    <property type="component" value="Chromosome"/>
</dbReference>
<dbReference type="STRING" id="1178515.SY83_19905"/>
<dbReference type="GO" id="GO:0016020">
    <property type="term" value="C:membrane"/>
    <property type="evidence" value="ECO:0007669"/>
    <property type="project" value="UniProtKB-SubCell"/>
</dbReference>
<feature type="transmembrane region" description="Helical" evidence="8">
    <location>
        <begin position="40"/>
        <end position="61"/>
    </location>
</feature>
<dbReference type="InterPro" id="IPR004761">
    <property type="entry name" value="Spore_GerAB"/>
</dbReference>
<accession>A0A172TMA9</accession>
<dbReference type="EMBL" id="CP011388">
    <property type="protein sequence ID" value="ANE48181.1"/>
    <property type="molecule type" value="Genomic_DNA"/>
</dbReference>
<keyword evidence="4" id="KW-0309">Germination</keyword>
<comment type="subcellular location">
    <subcellularLocation>
        <location evidence="1">Membrane</location>
        <topology evidence="1">Multi-pass membrane protein</topology>
    </subcellularLocation>
</comment>
<dbReference type="NCBIfam" id="TIGR00912">
    <property type="entry name" value="2A0309"/>
    <property type="match status" value="1"/>
</dbReference>
<keyword evidence="6 8" id="KW-1133">Transmembrane helix</keyword>
<evidence type="ECO:0000256" key="8">
    <source>
        <dbReference type="SAM" id="Phobius"/>
    </source>
</evidence>
<keyword evidence="5 8" id="KW-0812">Transmembrane</keyword>
<feature type="transmembrane region" description="Helical" evidence="8">
    <location>
        <begin position="73"/>
        <end position="93"/>
    </location>
</feature>
<proteinExistence type="inferred from homology"/>
<dbReference type="PANTHER" id="PTHR34975">
    <property type="entry name" value="SPORE GERMINATION PROTEIN A2"/>
    <property type="match status" value="1"/>
</dbReference>
<evidence type="ECO:0000256" key="4">
    <source>
        <dbReference type="ARBA" id="ARBA00022544"/>
    </source>
</evidence>
<feature type="transmembrane region" description="Helical" evidence="8">
    <location>
        <begin position="187"/>
        <end position="208"/>
    </location>
</feature>
<feature type="transmembrane region" description="Helical" evidence="8">
    <location>
        <begin position="305"/>
        <end position="323"/>
    </location>
</feature>
<dbReference type="AlphaFoldDB" id="A0A172TMA9"/>
<dbReference type="Pfam" id="PF03845">
    <property type="entry name" value="Spore_permease"/>
    <property type="match status" value="1"/>
</dbReference>
<reference evidence="9 10" key="1">
    <citation type="submission" date="2015-01" db="EMBL/GenBank/DDBJ databases">
        <title>Paenibacillus swuensis/DY6/whole genome sequencing.</title>
        <authorList>
            <person name="Kim M.K."/>
            <person name="Srinivasan S."/>
            <person name="Lee J.-J."/>
        </authorList>
    </citation>
    <scope>NUCLEOTIDE SEQUENCE [LARGE SCALE GENOMIC DNA]</scope>
    <source>
        <strain evidence="9 10">DY6</strain>
    </source>
</reference>
<evidence type="ECO:0000256" key="2">
    <source>
        <dbReference type="ARBA" id="ARBA00007998"/>
    </source>
</evidence>
<dbReference type="GO" id="GO:0009847">
    <property type="term" value="P:spore germination"/>
    <property type="evidence" value="ECO:0007669"/>
    <property type="project" value="InterPro"/>
</dbReference>
<evidence type="ECO:0000313" key="10">
    <source>
        <dbReference type="Proteomes" id="UP000076927"/>
    </source>
</evidence>
<evidence type="ECO:0000256" key="5">
    <source>
        <dbReference type="ARBA" id="ARBA00022692"/>
    </source>
</evidence>
<keyword evidence="3" id="KW-0813">Transport</keyword>
<name>A0A172TMA9_9BACL</name>
<sequence length="367" mass="41286">MKSFQNNGEISNTGLFVLMFLYIMGSIYTLPIGFDAGHDSWLSPVLGTFAGIGLNAVYAYLCRQYPHKSIIEIAHMLLGSWLGKTIGLMYVWYGLTLESYVLRNFTDFTNTALLPRTPTIVVGTVLIGIVAWTAWCGIEVICRCAFFLLPFALLSWVLATLLLVPNMEVENILPIMESGWTPVLEGAGQIATIQFGETMLFAMLIPFLNRTAPVIKTVTTAIAVSGVLIMITFLTDIFVLGEITSQQVFPSYTAVMYISIGDFFERIEPLFFVIWIFEEFLKLTVIHLTTALALSQTLGSRNYRFFLIPLSLLIIQLSLFIHPNQLDLIAFIKEIWMYYSIPFIILVPFSLLTAFLFKRIKSKKATA</sequence>
<evidence type="ECO:0000256" key="7">
    <source>
        <dbReference type="ARBA" id="ARBA00023136"/>
    </source>
</evidence>
<keyword evidence="10" id="KW-1185">Reference proteome</keyword>
<dbReference type="PANTHER" id="PTHR34975:SF2">
    <property type="entry name" value="SPORE GERMINATION PROTEIN A2"/>
    <property type="match status" value="1"/>
</dbReference>
<evidence type="ECO:0000256" key="6">
    <source>
        <dbReference type="ARBA" id="ARBA00022989"/>
    </source>
</evidence>
<dbReference type="OrthoDB" id="2078716at2"/>
<comment type="similarity">
    <text evidence="2">Belongs to the amino acid-polyamine-organocation (APC) superfamily. Spore germination protein (SGP) (TC 2.A.3.9) family.</text>
</comment>
<keyword evidence="7 8" id="KW-0472">Membrane</keyword>
<gene>
    <name evidence="9" type="ORF">SY83_19905</name>
</gene>
<dbReference type="RefSeq" id="WP_068609709.1">
    <property type="nucleotide sequence ID" value="NZ_CP011388.1"/>
</dbReference>
<feature type="transmembrane region" description="Helical" evidence="8">
    <location>
        <begin position="335"/>
        <end position="357"/>
    </location>
</feature>
<feature type="transmembrane region" description="Helical" evidence="8">
    <location>
        <begin position="113"/>
        <end position="135"/>
    </location>
</feature>
<organism evidence="9 10">
    <name type="scientific">Paenibacillus swuensis</name>
    <dbReference type="NCBI Taxonomy" id="1178515"/>
    <lineage>
        <taxon>Bacteria</taxon>
        <taxon>Bacillati</taxon>
        <taxon>Bacillota</taxon>
        <taxon>Bacilli</taxon>
        <taxon>Bacillales</taxon>
        <taxon>Paenibacillaceae</taxon>
        <taxon>Paenibacillus</taxon>
    </lineage>
</organism>
<feature type="transmembrane region" description="Helical" evidence="8">
    <location>
        <begin position="270"/>
        <end position="293"/>
    </location>
</feature>